<feature type="region of interest" description="Disordered" evidence="1">
    <location>
        <begin position="38"/>
        <end position="85"/>
    </location>
</feature>
<gene>
    <name evidence="2" type="ORF">SD10_19795</name>
</gene>
<reference evidence="2 3" key="1">
    <citation type="journal article" date="2014" name="Curr. Microbiol.">
        <title>Spirosoma radiotolerans sp. nov., a gamma-radiation-resistant bacterium isolated from gamma ray-irradiated soil.</title>
        <authorList>
            <person name="Lee J.J."/>
            <person name="Srinivasan S."/>
            <person name="Lim S."/>
            <person name="Joe M."/>
            <person name="Im S."/>
            <person name="Bae S.I."/>
            <person name="Park K.R."/>
            <person name="Han J.H."/>
            <person name="Park S.H."/>
            <person name="Joo B.M."/>
            <person name="Park S.J."/>
            <person name="Kim M.K."/>
        </authorList>
    </citation>
    <scope>NUCLEOTIDE SEQUENCE [LARGE SCALE GENOMIC DNA]</scope>
    <source>
        <strain evidence="2 3">DG5A</strain>
    </source>
</reference>
<dbReference type="KEGG" id="srd:SD10_19795"/>
<evidence type="ECO:0000256" key="1">
    <source>
        <dbReference type="SAM" id="MobiDB-lite"/>
    </source>
</evidence>
<evidence type="ECO:0000313" key="3">
    <source>
        <dbReference type="Proteomes" id="UP000033054"/>
    </source>
</evidence>
<evidence type="ECO:0000313" key="2">
    <source>
        <dbReference type="EMBL" id="AKD56810.1"/>
    </source>
</evidence>
<keyword evidence="3" id="KW-1185">Reference proteome</keyword>
<dbReference type="RefSeq" id="WP_046576141.1">
    <property type="nucleotide sequence ID" value="NZ_CP010429.1"/>
</dbReference>
<dbReference type="HOGENOM" id="CLU_2587970_0_0_10"/>
<organism evidence="2 3">
    <name type="scientific">Spirosoma radiotolerans</name>
    <dbReference type="NCBI Taxonomy" id="1379870"/>
    <lineage>
        <taxon>Bacteria</taxon>
        <taxon>Pseudomonadati</taxon>
        <taxon>Bacteroidota</taxon>
        <taxon>Cytophagia</taxon>
        <taxon>Cytophagales</taxon>
        <taxon>Cytophagaceae</taxon>
        <taxon>Spirosoma</taxon>
    </lineage>
</organism>
<accession>A0A0E3ZX92</accession>
<sequence>MNPNETIKYDPADDENQGIMTKMIQGENAGGGVAQTEYLSPVVNQGPEPEKEEVNDSDTEANGVNDDMLAEEDVEEGDIDESDDE</sequence>
<dbReference type="OrthoDB" id="965331at2"/>
<dbReference type="Proteomes" id="UP000033054">
    <property type="component" value="Chromosome"/>
</dbReference>
<feature type="compositionally biased region" description="Acidic residues" evidence="1">
    <location>
        <begin position="68"/>
        <end position="85"/>
    </location>
</feature>
<protein>
    <submittedName>
        <fullName evidence="2">Uncharacterized protein</fullName>
    </submittedName>
</protein>
<name>A0A0E3ZX92_9BACT</name>
<dbReference type="EMBL" id="CP010429">
    <property type="protein sequence ID" value="AKD56810.1"/>
    <property type="molecule type" value="Genomic_DNA"/>
</dbReference>
<proteinExistence type="predicted"/>
<dbReference type="STRING" id="1379870.SD10_19795"/>
<dbReference type="PATRIC" id="fig|1379870.5.peg.4267"/>
<dbReference type="AlphaFoldDB" id="A0A0E3ZX92"/>